<organism evidence="1 2">
    <name type="scientific">Plasticicumulans acidivorans</name>
    <dbReference type="NCBI Taxonomy" id="886464"/>
    <lineage>
        <taxon>Bacteria</taxon>
        <taxon>Pseudomonadati</taxon>
        <taxon>Pseudomonadota</taxon>
        <taxon>Gammaproteobacteria</taxon>
        <taxon>Candidatus Competibacteraceae</taxon>
        <taxon>Plasticicumulans</taxon>
    </lineage>
</organism>
<dbReference type="AlphaFoldDB" id="A0A317N0X4"/>
<accession>A0A317N0X4</accession>
<dbReference type="Pfam" id="PF07357">
    <property type="entry name" value="DRAT"/>
    <property type="match status" value="1"/>
</dbReference>
<proteinExistence type="predicted"/>
<dbReference type="EMBL" id="QGTJ01000001">
    <property type="protein sequence ID" value="PWV65800.1"/>
    <property type="molecule type" value="Genomic_DNA"/>
</dbReference>
<dbReference type="Proteomes" id="UP000246569">
    <property type="component" value="Unassembled WGS sequence"/>
</dbReference>
<gene>
    <name evidence="1" type="ORF">C7443_101285</name>
</gene>
<evidence type="ECO:0000313" key="1">
    <source>
        <dbReference type="EMBL" id="PWV65800.1"/>
    </source>
</evidence>
<reference evidence="1 2" key="1">
    <citation type="submission" date="2018-05" db="EMBL/GenBank/DDBJ databases">
        <title>Genomic Encyclopedia of Type Strains, Phase IV (KMG-IV): sequencing the most valuable type-strain genomes for metagenomic binning, comparative biology and taxonomic classification.</title>
        <authorList>
            <person name="Goeker M."/>
        </authorList>
    </citation>
    <scope>NUCLEOTIDE SEQUENCE [LARGE SCALE GENOMIC DNA]</scope>
    <source>
        <strain evidence="1 2">DSM 23606</strain>
    </source>
</reference>
<dbReference type="InterPro" id="IPR009953">
    <property type="entry name" value="DRA_trans"/>
</dbReference>
<evidence type="ECO:0000313" key="2">
    <source>
        <dbReference type="Proteomes" id="UP000246569"/>
    </source>
</evidence>
<comment type="caution">
    <text evidence="1">The sequence shown here is derived from an EMBL/GenBank/DDBJ whole genome shotgun (WGS) entry which is preliminary data.</text>
</comment>
<dbReference type="GO" id="GO:0030701">
    <property type="term" value="F:NAD+-dinitrogen-reductase ADP-D-ribosyltransferase activity"/>
    <property type="evidence" value="ECO:0007669"/>
    <property type="project" value="InterPro"/>
</dbReference>
<dbReference type="GO" id="GO:0009399">
    <property type="term" value="P:nitrogen fixation"/>
    <property type="evidence" value="ECO:0007669"/>
    <property type="project" value="InterPro"/>
</dbReference>
<keyword evidence="2" id="KW-1185">Reference proteome</keyword>
<name>A0A317N0X4_9GAMM</name>
<protein>
    <submittedName>
        <fullName evidence="1">NAD+--dinitrogen-reductase ADP-D-ribosyltransferase</fullName>
    </submittedName>
</protein>
<keyword evidence="1" id="KW-0808">Transferase</keyword>
<sequence length="281" mass="31655">MTDTLAVPPGASMTLSVMPVGHSTNMVGLPTALLASPTYNDSPVALHIAGVRETNRGLFSLLEACEDAESAARIFQDYVEVAFGLHETPLPPQAGRRRYRASYLRLLRGWAFDCSTAAGAVLKGWVESRFGLFPTWHREPLRRLLSPAWMHYVEEKMTPRFHNNAIYSQLDLLYEFCQWRLQRFPLASGRHLMLYRGVYRHDLPSAAQTDPRAPLLVHLNNLSSFSNDRRVGEAFGDCLLLARVPLTKILFFNALLPHHMLKGESEFLVIGGAYRVRPIPL</sequence>